<dbReference type="OrthoDB" id="5643626at2"/>
<dbReference type="EMBL" id="CP039690">
    <property type="protein sequence ID" value="QCI63615.1"/>
    <property type="molecule type" value="Genomic_DNA"/>
</dbReference>
<proteinExistence type="predicted"/>
<dbReference type="Proteomes" id="UP000298781">
    <property type="component" value="Chromosome"/>
</dbReference>
<feature type="domain" description="Outer membrane protein beta-barrel" evidence="2">
    <location>
        <begin position="115"/>
        <end position="343"/>
    </location>
</feature>
<keyword evidence="1" id="KW-0732">Signal</keyword>
<gene>
    <name evidence="3" type="ORF">E8M01_04795</name>
</gene>
<organism evidence="3 4">
    <name type="scientific">Phreatobacter stygius</name>
    <dbReference type="NCBI Taxonomy" id="1940610"/>
    <lineage>
        <taxon>Bacteria</taxon>
        <taxon>Pseudomonadati</taxon>
        <taxon>Pseudomonadota</taxon>
        <taxon>Alphaproteobacteria</taxon>
        <taxon>Hyphomicrobiales</taxon>
        <taxon>Phreatobacteraceae</taxon>
        <taxon>Phreatobacter</taxon>
    </lineage>
</organism>
<evidence type="ECO:0000259" key="2">
    <source>
        <dbReference type="Pfam" id="PF13505"/>
    </source>
</evidence>
<evidence type="ECO:0000313" key="3">
    <source>
        <dbReference type="EMBL" id="QCI63615.1"/>
    </source>
</evidence>
<dbReference type="InterPro" id="IPR027385">
    <property type="entry name" value="Beta-barrel_OMP"/>
</dbReference>
<dbReference type="SUPFAM" id="SSF56925">
    <property type="entry name" value="OMPA-like"/>
    <property type="match status" value="1"/>
</dbReference>
<evidence type="ECO:0000313" key="4">
    <source>
        <dbReference type="Proteomes" id="UP000298781"/>
    </source>
</evidence>
<dbReference type="Gene3D" id="2.40.160.20">
    <property type="match status" value="1"/>
</dbReference>
<evidence type="ECO:0000256" key="1">
    <source>
        <dbReference type="ARBA" id="ARBA00022729"/>
    </source>
</evidence>
<dbReference type="KEGG" id="pstg:E8M01_04795"/>
<protein>
    <submittedName>
        <fullName evidence="3">Porin family protein</fullName>
    </submittedName>
</protein>
<sequence length="352" mass="36609">MTAIVASCAQDATAGNGKGSVWITGRAGSPGRLRRRRSAFGNVKGSLTRLCQARRRYRVGPQRMGHIRSHRVQGLSDMKRLALALIAVSLVATAGGSAEAADLGGRMPAAPLAPPVLAEDFASGWYVRGDLSASLFRRASLGAGNTSYFAPGQWADLNATRAGSAFGGGLGVGFKYKWFRLDATLDIRSAARFSGMAPPNGDWLYAGPLPVPARNERFSVTSQTALINAYVDLGGWGGVTPYVGAGLGVARLSASSYSSTPVPAAAALGEIAVTPALTGTTKWNLAAAAMAGVTFDITPQARLDIGYRYLHMGSLRFADTAGGSYRAGPVAAHEIRIGLRYMFGDGLGPAGQ</sequence>
<reference evidence="3 4" key="1">
    <citation type="submission" date="2019-04" db="EMBL/GenBank/DDBJ databases">
        <title>Phreatobacter aquaticus sp. nov.</title>
        <authorList>
            <person name="Choi A."/>
        </authorList>
    </citation>
    <scope>NUCLEOTIDE SEQUENCE [LARGE SCALE GENOMIC DNA]</scope>
    <source>
        <strain evidence="3 4">KCTC 52518</strain>
    </source>
</reference>
<keyword evidence="4" id="KW-1185">Reference proteome</keyword>
<dbReference type="InterPro" id="IPR011250">
    <property type="entry name" value="OMP/PagP_B-barrel"/>
</dbReference>
<name>A0A4D7AVM5_9HYPH</name>
<dbReference type="Pfam" id="PF13505">
    <property type="entry name" value="OMP_b-brl"/>
    <property type="match status" value="1"/>
</dbReference>
<accession>A0A4D7AVM5</accession>
<dbReference type="AlphaFoldDB" id="A0A4D7AVM5"/>